<evidence type="ECO:0008006" key="5">
    <source>
        <dbReference type="Google" id="ProtNLM"/>
    </source>
</evidence>
<evidence type="ECO:0000313" key="3">
    <source>
        <dbReference type="EMBL" id="OQR80690.1"/>
    </source>
</evidence>
<dbReference type="AlphaFoldDB" id="A0A1V9Y4P1"/>
<sequence>MAAKKRSPIDQAEKKSSNAEKKSSPVEQAVAASPSSEQERPIDQFDREFQKYNSKHNALSSTALTLARTELSKNRALLWQDDKLVKEKKVGTLTKERREYLEKRCKDLEDALDAYHHKVASSNMTRAFLSFAGLILFLILMFFINKKVPMF</sequence>
<evidence type="ECO:0000256" key="2">
    <source>
        <dbReference type="SAM" id="Phobius"/>
    </source>
</evidence>
<keyword evidence="2" id="KW-0812">Transmembrane</keyword>
<keyword evidence="2" id="KW-0472">Membrane</keyword>
<protein>
    <recommendedName>
        <fullName evidence="5">Transmembrane protein</fullName>
    </recommendedName>
</protein>
<name>A0A1V9Y4P1_ACHHY</name>
<gene>
    <name evidence="3" type="ORF">ACHHYP_17300</name>
</gene>
<proteinExistence type="predicted"/>
<feature type="transmembrane region" description="Helical" evidence="2">
    <location>
        <begin position="127"/>
        <end position="144"/>
    </location>
</feature>
<feature type="compositionally biased region" description="Basic and acidic residues" evidence="1">
    <location>
        <begin position="7"/>
        <end position="24"/>
    </location>
</feature>
<accession>A0A1V9Y4P1</accession>
<feature type="region of interest" description="Disordered" evidence="1">
    <location>
        <begin position="1"/>
        <end position="43"/>
    </location>
</feature>
<organism evidence="3 4">
    <name type="scientific">Achlya hypogyna</name>
    <name type="common">Oomycete</name>
    <name type="synonym">Protoachlya hypogyna</name>
    <dbReference type="NCBI Taxonomy" id="1202772"/>
    <lineage>
        <taxon>Eukaryota</taxon>
        <taxon>Sar</taxon>
        <taxon>Stramenopiles</taxon>
        <taxon>Oomycota</taxon>
        <taxon>Saprolegniomycetes</taxon>
        <taxon>Saprolegniales</taxon>
        <taxon>Achlyaceae</taxon>
        <taxon>Achlya</taxon>
    </lineage>
</organism>
<reference evidence="3 4" key="1">
    <citation type="journal article" date="2014" name="Genome Biol. Evol.">
        <title>The secreted proteins of Achlya hypogyna and Thraustotheca clavata identify the ancestral oomycete secretome and reveal gene acquisitions by horizontal gene transfer.</title>
        <authorList>
            <person name="Misner I."/>
            <person name="Blouin N."/>
            <person name="Leonard G."/>
            <person name="Richards T.A."/>
            <person name="Lane C.E."/>
        </authorList>
    </citation>
    <scope>NUCLEOTIDE SEQUENCE [LARGE SCALE GENOMIC DNA]</scope>
    <source>
        <strain evidence="3 4">ATCC 48635</strain>
    </source>
</reference>
<keyword evidence="2" id="KW-1133">Transmembrane helix</keyword>
<dbReference type="EMBL" id="JNBR01002881">
    <property type="protein sequence ID" value="OQR80690.1"/>
    <property type="molecule type" value="Genomic_DNA"/>
</dbReference>
<dbReference type="Proteomes" id="UP000243579">
    <property type="component" value="Unassembled WGS sequence"/>
</dbReference>
<keyword evidence="4" id="KW-1185">Reference proteome</keyword>
<dbReference type="OrthoDB" id="106908at2759"/>
<evidence type="ECO:0000256" key="1">
    <source>
        <dbReference type="SAM" id="MobiDB-lite"/>
    </source>
</evidence>
<evidence type="ECO:0000313" key="4">
    <source>
        <dbReference type="Proteomes" id="UP000243579"/>
    </source>
</evidence>
<comment type="caution">
    <text evidence="3">The sequence shown here is derived from an EMBL/GenBank/DDBJ whole genome shotgun (WGS) entry which is preliminary data.</text>
</comment>